<dbReference type="EC" id="1.1.1.169" evidence="3 10"/>
<keyword evidence="7 10" id="KW-0560">Oxidoreductase</keyword>
<dbReference type="STRING" id="1122133.SAMN02745157_1204"/>
<dbReference type="RefSeq" id="WP_073051799.1">
    <property type="nucleotide sequence ID" value="NZ_FQUP01000001.1"/>
</dbReference>
<evidence type="ECO:0000256" key="8">
    <source>
        <dbReference type="ARBA" id="ARBA00032024"/>
    </source>
</evidence>
<comment type="pathway">
    <text evidence="1 10">Cofactor biosynthesis; (R)-pantothenate biosynthesis; (R)-pantoate from 3-methyl-2-oxobutanoate: step 2/2.</text>
</comment>
<dbReference type="Pfam" id="PF08546">
    <property type="entry name" value="ApbA_C"/>
    <property type="match status" value="1"/>
</dbReference>
<dbReference type="UniPathway" id="UPA00028">
    <property type="reaction ID" value="UER00004"/>
</dbReference>
<dbReference type="InterPro" id="IPR013752">
    <property type="entry name" value="KPA_reductase"/>
</dbReference>
<feature type="domain" description="Ketopantoate reductase C-terminal" evidence="12">
    <location>
        <begin position="170"/>
        <end position="292"/>
    </location>
</feature>
<dbReference type="SUPFAM" id="SSF51735">
    <property type="entry name" value="NAD(P)-binding Rossmann-fold domains"/>
    <property type="match status" value="1"/>
</dbReference>
<keyword evidence="6 10" id="KW-0521">NADP</keyword>
<dbReference type="Gene3D" id="1.10.1040.10">
    <property type="entry name" value="N-(1-d-carboxylethyl)-l-norvaline Dehydrogenase, domain 2"/>
    <property type="match status" value="1"/>
</dbReference>
<accession>A0A1M4XAS2</accession>
<dbReference type="InterPro" id="IPR008927">
    <property type="entry name" value="6-PGluconate_DH-like_C_sf"/>
</dbReference>
<evidence type="ECO:0000259" key="11">
    <source>
        <dbReference type="Pfam" id="PF02558"/>
    </source>
</evidence>
<comment type="similarity">
    <text evidence="2 10">Belongs to the ketopantoate reductase family.</text>
</comment>
<comment type="function">
    <text evidence="10">Catalyzes the NADPH-dependent reduction of ketopantoate into pantoic acid.</text>
</comment>
<sequence length="307" mass="32228">MRIVVMGAGAVGCYFGGMMALAGHAVTLIARPLHVEAIRRDGLLIERADGRHRVHLAATEDPAAVTEADLVLFCVKSTDTEPAGETLRPHLRSETAIWSLQNGVDNAERLARTLGRPVSASVVYVAAGMAGPGHVRHHGRGELIVEPGPGNDVYAAAFTEAGLPVTVSRDVATALWTKLVINCAYNAISAIAGLPYGSFIGEPGVTDMMRDVVDECGAVAAAVGVSLPDDLWPQVRAIAATMKGQMSSTALDLARGRPTEIDHLNGYIVTKGAALGVATPVNRALLLLVRLRERAAARPEDAPEAAR</sequence>
<dbReference type="Proteomes" id="UP000184485">
    <property type="component" value="Unassembled WGS sequence"/>
</dbReference>
<dbReference type="PANTHER" id="PTHR43765">
    <property type="entry name" value="2-DEHYDROPANTOATE 2-REDUCTASE-RELATED"/>
    <property type="match status" value="1"/>
</dbReference>
<evidence type="ECO:0000256" key="9">
    <source>
        <dbReference type="ARBA" id="ARBA00048793"/>
    </source>
</evidence>
<keyword evidence="5 10" id="KW-0566">Pantothenate biosynthesis</keyword>
<dbReference type="InterPro" id="IPR013332">
    <property type="entry name" value="KPR_N"/>
</dbReference>
<evidence type="ECO:0000256" key="7">
    <source>
        <dbReference type="ARBA" id="ARBA00023002"/>
    </source>
</evidence>
<dbReference type="InterPro" id="IPR036291">
    <property type="entry name" value="NAD(P)-bd_dom_sf"/>
</dbReference>
<dbReference type="InterPro" id="IPR013328">
    <property type="entry name" value="6PGD_dom2"/>
</dbReference>
<proteinExistence type="inferred from homology"/>
<protein>
    <recommendedName>
        <fullName evidence="4 10">2-dehydropantoate 2-reductase</fullName>
        <ecNumber evidence="3 10">1.1.1.169</ecNumber>
    </recommendedName>
    <alternativeName>
        <fullName evidence="8 10">Ketopantoate reductase</fullName>
    </alternativeName>
</protein>
<dbReference type="GO" id="GO:0008677">
    <property type="term" value="F:2-dehydropantoate 2-reductase activity"/>
    <property type="evidence" value="ECO:0007669"/>
    <property type="project" value="UniProtKB-EC"/>
</dbReference>
<evidence type="ECO:0000256" key="3">
    <source>
        <dbReference type="ARBA" id="ARBA00013014"/>
    </source>
</evidence>
<dbReference type="Pfam" id="PF02558">
    <property type="entry name" value="ApbA"/>
    <property type="match status" value="1"/>
</dbReference>
<dbReference type="GO" id="GO:0005737">
    <property type="term" value="C:cytoplasm"/>
    <property type="evidence" value="ECO:0007669"/>
    <property type="project" value="TreeGrafter"/>
</dbReference>
<gene>
    <name evidence="13" type="ORF">SAMN02745157_1204</name>
</gene>
<evidence type="ECO:0000256" key="2">
    <source>
        <dbReference type="ARBA" id="ARBA00007870"/>
    </source>
</evidence>
<dbReference type="AlphaFoldDB" id="A0A1M4XAS2"/>
<dbReference type="GO" id="GO:0015940">
    <property type="term" value="P:pantothenate biosynthetic process"/>
    <property type="evidence" value="ECO:0007669"/>
    <property type="project" value="UniProtKB-UniPathway"/>
</dbReference>
<evidence type="ECO:0000256" key="10">
    <source>
        <dbReference type="RuleBase" id="RU362068"/>
    </source>
</evidence>
<evidence type="ECO:0000256" key="1">
    <source>
        <dbReference type="ARBA" id="ARBA00004994"/>
    </source>
</evidence>
<dbReference type="InterPro" id="IPR050838">
    <property type="entry name" value="Ketopantoate_reductase"/>
</dbReference>
<evidence type="ECO:0000256" key="4">
    <source>
        <dbReference type="ARBA" id="ARBA00019465"/>
    </source>
</evidence>
<evidence type="ECO:0000256" key="5">
    <source>
        <dbReference type="ARBA" id="ARBA00022655"/>
    </source>
</evidence>
<dbReference type="OrthoDB" id="9796561at2"/>
<name>A0A1M4XAS2_9HYPH</name>
<evidence type="ECO:0000256" key="6">
    <source>
        <dbReference type="ARBA" id="ARBA00022857"/>
    </source>
</evidence>
<dbReference type="GO" id="GO:0050661">
    <property type="term" value="F:NADP binding"/>
    <property type="evidence" value="ECO:0007669"/>
    <property type="project" value="TreeGrafter"/>
</dbReference>
<dbReference type="PANTHER" id="PTHR43765:SF2">
    <property type="entry name" value="2-DEHYDROPANTOATE 2-REDUCTASE"/>
    <property type="match status" value="1"/>
</dbReference>
<reference evidence="13 14" key="1">
    <citation type="submission" date="2016-11" db="EMBL/GenBank/DDBJ databases">
        <authorList>
            <person name="Jaros S."/>
            <person name="Januszkiewicz K."/>
            <person name="Wedrychowicz H."/>
        </authorList>
    </citation>
    <scope>NUCLEOTIDE SEQUENCE [LARGE SCALE GENOMIC DNA]</scope>
    <source>
        <strain evidence="13 14">DSM 19436</strain>
    </source>
</reference>
<dbReference type="NCBIfam" id="TIGR00745">
    <property type="entry name" value="apbA_panE"/>
    <property type="match status" value="1"/>
</dbReference>
<comment type="catalytic activity">
    <reaction evidence="9 10">
        <text>(R)-pantoate + NADP(+) = 2-dehydropantoate + NADPH + H(+)</text>
        <dbReference type="Rhea" id="RHEA:16233"/>
        <dbReference type="ChEBI" id="CHEBI:11561"/>
        <dbReference type="ChEBI" id="CHEBI:15378"/>
        <dbReference type="ChEBI" id="CHEBI:15980"/>
        <dbReference type="ChEBI" id="CHEBI:57783"/>
        <dbReference type="ChEBI" id="CHEBI:58349"/>
        <dbReference type="EC" id="1.1.1.169"/>
    </reaction>
</comment>
<feature type="domain" description="Ketopantoate reductase N-terminal" evidence="11">
    <location>
        <begin position="3"/>
        <end position="147"/>
    </location>
</feature>
<evidence type="ECO:0000313" key="14">
    <source>
        <dbReference type="Proteomes" id="UP000184485"/>
    </source>
</evidence>
<dbReference type="EMBL" id="FQUP01000001">
    <property type="protein sequence ID" value="SHE90638.1"/>
    <property type="molecule type" value="Genomic_DNA"/>
</dbReference>
<dbReference type="InterPro" id="IPR003710">
    <property type="entry name" value="ApbA"/>
</dbReference>
<evidence type="ECO:0000313" key="13">
    <source>
        <dbReference type="EMBL" id="SHE90638.1"/>
    </source>
</evidence>
<evidence type="ECO:0000259" key="12">
    <source>
        <dbReference type="Pfam" id="PF08546"/>
    </source>
</evidence>
<dbReference type="Gene3D" id="3.40.50.720">
    <property type="entry name" value="NAD(P)-binding Rossmann-like Domain"/>
    <property type="match status" value="1"/>
</dbReference>
<organism evidence="13 14">
    <name type="scientific">Kaistia soli DSM 19436</name>
    <dbReference type="NCBI Taxonomy" id="1122133"/>
    <lineage>
        <taxon>Bacteria</taxon>
        <taxon>Pseudomonadati</taxon>
        <taxon>Pseudomonadota</taxon>
        <taxon>Alphaproteobacteria</taxon>
        <taxon>Hyphomicrobiales</taxon>
        <taxon>Kaistiaceae</taxon>
        <taxon>Kaistia</taxon>
    </lineage>
</organism>
<keyword evidence="14" id="KW-1185">Reference proteome</keyword>
<dbReference type="FunFam" id="1.10.1040.10:FF:000017">
    <property type="entry name" value="2-dehydropantoate 2-reductase"/>
    <property type="match status" value="1"/>
</dbReference>
<dbReference type="SUPFAM" id="SSF48179">
    <property type="entry name" value="6-phosphogluconate dehydrogenase C-terminal domain-like"/>
    <property type="match status" value="1"/>
</dbReference>